<dbReference type="Pfam" id="PF23944">
    <property type="entry name" value="DUF7278"/>
    <property type="match status" value="1"/>
</dbReference>
<evidence type="ECO:0000313" key="3">
    <source>
        <dbReference type="Proteomes" id="UP000500890"/>
    </source>
</evidence>
<protein>
    <recommendedName>
        <fullName evidence="1">DUF7278 domain-containing protein</fullName>
    </recommendedName>
</protein>
<dbReference type="EMBL" id="CP049886">
    <property type="protein sequence ID" value="QIL46425.1"/>
    <property type="molecule type" value="Genomic_DNA"/>
</dbReference>
<reference evidence="2 3" key="1">
    <citation type="submission" date="2020-03" db="EMBL/GenBank/DDBJ databases">
        <title>Vagococcus sp. nov., isolated from beetles.</title>
        <authorList>
            <person name="Hyun D.-W."/>
            <person name="Bae J.-W."/>
        </authorList>
    </citation>
    <scope>NUCLEOTIDE SEQUENCE [LARGE SCALE GENOMIC DNA]</scope>
    <source>
        <strain evidence="2 3">HDW17A</strain>
    </source>
</reference>
<dbReference type="AlphaFoldDB" id="A0A6G8ANC1"/>
<dbReference type="InterPro" id="IPR055702">
    <property type="entry name" value="DUF7278"/>
</dbReference>
<dbReference type="RefSeq" id="WP_166007814.1">
    <property type="nucleotide sequence ID" value="NZ_CP049886.1"/>
</dbReference>
<name>A0A6G8ANC1_9ENTE</name>
<accession>A0A6G8ANC1</accession>
<organism evidence="2 3">
    <name type="scientific">Vagococcus coleopterorum</name>
    <dbReference type="NCBI Taxonomy" id="2714946"/>
    <lineage>
        <taxon>Bacteria</taxon>
        <taxon>Bacillati</taxon>
        <taxon>Bacillota</taxon>
        <taxon>Bacilli</taxon>
        <taxon>Lactobacillales</taxon>
        <taxon>Enterococcaceae</taxon>
        <taxon>Vagococcus</taxon>
    </lineage>
</organism>
<feature type="domain" description="DUF7278" evidence="1">
    <location>
        <begin position="120"/>
        <end position="188"/>
    </location>
</feature>
<gene>
    <name evidence="2" type="ORF">G7081_04750</name>
</gene>
<sequence>MNYYDYMQLSAWQGLSDEHKLALFEDAMKPTFEERHTVGEPYMVNLRMTDAVCRTLAVEVAGQTFYFLPGQEDVDLGKEELASDVCLKDQIKEYSHLRNVTIEPMFVARKAKIVGVKDKGYYDIVTGQYVGDDRRFYEMNEARIKKELTVELDFEASLSWEYPPSILARNMFYMERDELNPDRYYLYQYEDITYSDIWLEVYSDGFQLLSEDAWEYVFAPKEENHYDHYSDERILLKEAINPSDSLLPEVYFESGSNPEKSELTAETGVMKPVALPNLDGQPKSVTDLAERLVVDVPKSNQPLSPARFNYRAAIIFYIK</sequence>
<dbReference type="Proteomes" id="UP000500890">
    <property type="component" value="Chromosome"/>
</dbReference>
<dbReference type="KEGG" id="vah:G7081_04750"/>
<keyword evidence="3" id="KW-1185">Reference proteome</keyword>
<evidence type="ECO:0000313" key="2">
    <source>
        <dbReference type="EMBL" id="QIL46425.1"/>
    </source>
</evidence>
<proteinExistence type="predicted"/>
<evidence type="ECO:0000259" key="1">
    <source>
        <dbReference type="Pfam" id="PF23944"/>
    </source>
</evidence>